<dbReference type="SUPFAM" id="SSF109640">
    <property type="entry name" value="KRAB domain (Kruppel-associated box)"/>
    <property type="match status" value="1"/>
</dbReference>
<dbReference type="InterPro" id="IPR050169">
    <property type="entry name" value="Krueppel_C2H2_ZnF"/>
</dbReference>
<evidence type="ECO:0000313" key="2">
    <source>
        <dbReference type="Ensembl" id="ENSEASP00005014990.1"/>
    </source>
</evidence>
<dbReference type="InterPro" id="IPR036051">
    <property type="entry name" value="KRAB_dom_sf"/>
</dbReference>
<dbReference type="PROSITE" id="PS50805">
    <property type="entry name" value="KRAB"/>
    <property type="match status" value="1"/>
</dbReference>
<dbReference type="Gene3D" id="6.10.140.140">
    <property type="match status" value="1"/>
</dbReference>
<dbReference type="AlphaFoldDB" id="A0A8C4LSB1"/>
<protein>
    <recommendedName>
        <fullName evidence="1">KRAB domain-containing protein</fullName>
    </recommendedName>
</protein>
<sequence>MVDVAVQTEPPEGFVSLDDVLIFFSREEWELLDEAQKRLYYRVMLETVGLAISVRLGNSKFPEITQPEPERVFRVPDSVDTCFWEQHESSPSFPGDVSHSSTLLRCSCLLRPTRSYDPCKV</sequence>
<dbReference type="InterPro" id="IPR001909">
    <property type="entry name" value="KRAB"/>
</dbReference>
<dbReference type="CDD" id="cd07765">
    <property type="entry name" value="KRAB_A-box"/>
    <property type="match status" value="1"/>
</dbReference>
<organism evidence="2">
    <name type="scientific">Equus asinus asinus</name>
    <dbReference type="NCBI Taxonomy" id="83772"/>
    <lineage>
        <taxon>Eukaryota</taxon>
        <taxon>Metazoa</taxon>
        <taxon>Chordata</taxon>
        <taxon>Craniata</taxon>
        <taxon>Vertebrata</taxon>
        <taxon>Euteleostomi</taxon>
        <taxon>Mammalia</taxon>
        <taxon>Eutheria</taxon>
        <taxon>Laurasiatheria</taxon>
        <taxon>Perissodactyla</taxon>
        <taxon>Equidae</taxon>
        <taxon>Equus</taxon>
    </lineage>
</organism>
<name>A0A8C4LSB1_EQUAS</name>
<dbReference type="Ensembl" id="ENSEAST00005016311.1">
    <property type="protein sequence ID" value="ENSEASP00005014990.1"/>
    <property type="gene ID" value="ENSEASG00005010489.1"/>
</dbReference>
<dbReference type="GO" id="GO:0006355">
    <property type="term" value="P:regulation of DNA-templated transcription"/>
    <property type="evidence" value="ECO:0007669"/>
    <property type="project" value="InterPro"/>
</dbReference>
<accession>A0A8C4LSB1</accession>
<reference evidence="2" key="1">
    <citation type="submission" date="2023-03" db="UniProtKB">
        <authorList>
            <consortium name="Ensembl"/>
        </authorList>
    </citation>
    <scope>IDENTIFICATION</scope>
</reference>
<feature type="domain" description="KRAB" evidence="1">
    <location>
        <begin position="15"/>
        <end position="94"/>
    </location>
</feature>
<dbReference type="PANTHER" id="PTHR23232:SF133">
    <property type="entry name" value="RIKEN CDNA 1700020N01 GENE"/>
    <property type="match status" value="1"/>
</dbReference>
<dbReference type="SMART" id="SM00349">
    <property type="entry name" value="KRAB"/>
    <property type="match status" value="1"/>
</dbReference>
<proteinExistence type="predicted"/>
<evidence type="ECO:0000259" key="1">
    <source>
        <dbReference type="PROSITE" id="PS50805"/>
    </source>
</evidence>
<dbReference type="Pfam" id="PF01352">
    <property type="entry name" value="KRAB"/>
    <property type="match status" value="1"/>
</dbReference>
<dbReference type="PANTHER" id="PTHR23232">
    <property type="entry name" value="KRAB DOMAIN C2H2 ZINC FINGER"/>
    <property type="match status" value="1"/>
</dbReference>